<proteinExistence type="predicted"/>
<sequence length="271" mass="29330">MQARAAPIAVGPQYDTTHVYVAAQDFDAFVEAFTATFGGKPSPRITATVTPTPSSAELQYVWTPAGTLSTFAFTTPIPYPFGQERTGYLVTDLDAALAAARRAGADVIVEPFKDPVGRDAVVEWPGGVKMQFYWHFKAPSYAALQHVPENRVYLSADRVDAFVHSFLKFSGGSVVRDEREADAAEIGRPGDRYRRIDLTSGFGAMRVIVSDGHLPYPYGHELTGYAVDDLAATLTKGKSKGLRELTPVLASGGRHSTIVEFPGGYIAELHS</sequence>
<reference evidence="1" key="1">
    <citation type="submission" date="2020-03" db="EMBL/GenBank/DDBJ databases">
        <title>Solimonas marina sp. nov., isolated from deep seawater of the Pacific Ocean.</title>
        <authorList>
            <person name="Liu X."/>
            <person name="Lai Q."/>
            <person name="Sun F."/>
            <person name="Gai Y."/>
            <person name="Li G."/>
            <person name="Shao Z."/>
        </authorList>
    </citation>
    <scope>NUCLEOTIDE SEQUENCE</scope>
    <source>
        <strain evidence="1">C16B3</strain>
    </source>
</reference>
<organism evidence="1 2">
    <name type="scientific">Solimonas marina</name>
    <dbReference type="NCBI Taxonomy" id="2714601"/>
    <lineage>
        <taxon>Bacteria</taxon>
        <taxon>Pseudomonadati</taxon>
        <taxon>Pseudomonadota</taxon>
        <taxon>Gammaproteobacteria</taxon>
        <taxon>Nevskiales</taxon>
        <taxon>Nevskiaceae</taxon>
        <taxon>Solimonas</taxon>
    </lineage>
</organism>
<accession>A0A970B974</accession>
<name>A0A970B974_9GAMM</name>
<dbReference type="InterPro" id="IPR029068">
    <property type="entry name" value="Glyas_Bleomycin-R_OHBP_Dase"/>
</dbReference>
<evidence type="ECO:0000313" key="2">
    <source>
        <dbReference type="Proteomes" id="UP000653472"/>
    </source>
</evidence>
<dbReference type="SUPFAM" id="SSF54593">
    <property type="entry name" value="Glyoxalase/Bleomycin resistance protein/Dihydroxybiphenyl dioxygenase"/>
    <property type="match status" value="1"/>
</dbReference>
<gene>
    <name evidence="1" type="ORF">G7Y82_11875</name>
</gene>
<dbReference type="AlphaFoldDB" id="A0A970B974"/>
<dbReference type="Proteomes" id="UP000653472">
    <property type="component" value="Unassembled WGS sequence"/>
</dbReference>
<keyword evidence="2" id="KW-1185">Reference proteome</keyword>
<protein>
    <submittedName>
        <fullName evidence="1">Glyoxalase</fullName>
    </submittedName>
</protein>
<comment type="caution">
    <text evidence="1">The sequence shown here is derived from an EMBL/GenBank/DDBJ whole genome shotgun (WGS) entry which is preliminary data.</text>
</comment>
<evidence type="ECO:0000313" key="1">
    <source>
        <dbReference type="EMBL" id="NKF23019.1"/>
    </source>
</evidence>
<dbReference type="Gene3D" id="3.10.180.10">
    <property type="entry name" value="2,3-Dihydroxybiphenyl 1,2-Dioxygenase, domain 1"/>
    <property type="match status" value="1"/>
</dbReference>
<dbReference type="EMBL" id="JAAVXB010000006">
    <property type="protein sequence ID" value="NKF23019.1"/>
    <property type="molecule type" value="Genomic_DNA"/>
</dbReference>